<reference evidence="3" key="1">
    <citation type="journal article" date="2019" name="Int. J. Syst. Evol. Microbiol.">
        <title>The Global Catalogue of Microorganisms (GCM) 10K type strain sequencing project: providing services to taxonomists for standard genome sequencing and annotation.</title>
        <authorList>
            <consortium name="The Broad Institute Genomics Platform"/>
            <consortium name="The Broad Institute Genome Sequencing Center for Infectious Disease"/>
            <person name="Wu L."/>
            <person name="Ma J."/>
        </authorList>
    </citation>
    <scope>NUCLEOTIDE SEQUENCE [LARGE SCALE GENOMIC DNA]</scope>
    <source>
        <strain evidence="3">CGMCC 1.15480</strain>
    </source>
</reference>
<proteinExistence type="predicted"/>
<dbReference type="Proteomes" id="UP000597761">
    <property type="component" value="Unassembled WGS sequence"/>
</dbReference>
<protein>
    <submittedName>
        <fullName evidence="2">Uncharacterized protein</fullName>
    </submittedName>
</protein>
<evidence type="ECO:0000313" key="2">
    <source>
        <dbReference type="EMBL" id="GGD00385.1"/>
    </source>
</evidence>
<keyword evidence="1" id="KW-1133">Transmembrane helix</keyword>
<feature type="transmembrane region" description="Helical" evidence="1">
    <location>
        <begin position="36"/>
        <end position="59"/>
    </location>
</feature>
<organism evidence="2 3">
    <name type="scientific">Tersicoccus solisilvae</name>
    <dbReference type="NCBI Taxonomy" id="1882339"/>
    <lineage>
        <taxon>Bacteria</taxon>
        <taxon>Bacillati</taxon>
        <taxon>Actinomycetota</taxon>
        <taxon>Actinomycetes</taxon>
        <taxon>Micrococcales</taxon>
        <taxon>Micrococcaceae</taxon>
        <taxon>Tersicoccus</taxon>
    </lineage>
</organism>
<evidence type="ECO:0000256" key="1">
    <source>
        <dbReference type="SAM" id="Phobius"/>
    </source>
</evidence>
<name>A0ABQ1PPA6_9MICC</name>
<dbReference type="RefSeq" id="WP_188669152.1">
    <property type="nucleotide sequence ID" value="NZ_BMJI01000030.1"/>
</dbReference>
<accession>A0ABQ1PPA6</accession>
<dbReference type="EMBL" id="BMJI01000030">
    <property type="protein sequence ID" value="GGD00385.1"/>
    <property type="molecule type" value="Genomic_DNA"/>
</dbReference>
<comment type="caution">
    <text evidence="2">The sequence shown here is derived from an EMBL/GenBank/DDBJ whole genome shotgun (WGS) entry which is preliminary data.</text>
</comment>
<evidence type="ECO:0000313" key="3">
    <source>
        <dbReference type="Proteomes" id="UP000597761"/>
    </source>
</evidence>
<keyword evidence="1" id="KW-0812">Transmembrane</keyword>
<sequence>MAAAVVFEIVFFSGVTATTTTLSSGARATVPVPGPLFVVARVLMAIYVLATILTAGLHVNEAP</sequence>
<gene>
    <name evidence="2" type="ORF">GCM10011512_29070</name>
</gene>
<keyword evidence="3" id="KW-1185">Reference proteome</keyword>
<keyword evidence="1" id="KW-0472">Membrane</keyword>